<keyword evidence="1" id="KW-1133">Transmembrane helix</keyword>
<keyword evidence="3" id="KW-1185">Reference proteome</keyword>
<sequence>MFFERDSESTDRRSVNVATFLTFAFWGSFLLFMSIYSMWVLDDLYNIHSVILFIGLVIFFTTRLFIEISQKRK</sequence>
<protein>
    <submittedName>
        <fullName evidence="2">Uncharacterized protein</fullName>
    </submittedName>
</protein>
<feature type="transmembrane region" description="Helical" evidence="1">
    <location>
        <begin position="45"/>
        <end position="66"/>
    </location>
</feature>
<gene>
    <name evidence="2" type="ORF">JOD17_000029</name>
</gene>
<keyword evidence="1" id="KW-0812">Transmembrane</keyword>
<name>A0ABS2P6C0_9BACL</name>
<proteinExistence type="predicted"/>
<feature type="transmembrane region" description="Helical" evidence="1">
    <location>
        <begin position="20"/>
        <end position="39"/>
    </location>
</feature>
<reference evidence="2 3" key="1">
    <citation type="submission" date="2021-01" db="EMBL/GenBank/DDBJ databases">
        <title>Genomic Encyclopedia of Type Strains, Phase IV (KMG-IV): sequencing the most valuable type-strain genomes for metagenomic binning, comparative biology and taxonomic classification.</title>
        <authorList>
            <person name="Goeker M."/>
        </authorList>
    </citation>
    <scope>NUCLEOTIDE SEQUENCE [LARGE SCALE GENOMIC DNA]</scope>
    <source>
        <strain evidence="2 3">DSM 25540</strain>
    </source>
</reference>
<organism evidence="2 3">
    <name type="scientific">Geomicrobium sediminis</name>
    <dbReference type="NCBI Taxonomy" id="1347788"/>
    <lineage>
        <taxon>Bacteria</taxon>
        <taxon>Bacillati</taxon>
        <taxon>Bacillota</taxon>
        <taxon>Bacilli</taxon>
        <taxon>Bacillales</taxon>
        <taxon>Geomicrobium</taxon>
    </lineage>
</organism>
<keyword evidence="1" id="KW-0472">Membrane</keyword>
<evidence type="ECO:0000256" key="1">
    <source>
        <dbReference type="SAM" id="Phobius"/>
    </source>
</evidence>
<dbReference type="EMBL" id="JAFBEC010000001">
    <property type="protein sequence ID" value="MBM7630938.1"/>
    <property type="molecule type" value="Genomic_DNA"/>
</dbReference>
<evidence type="ECO:0000313" key="3">
    <source>
        <dbReference type="Proteomes" id="UP000741863"/>
    </source>
</evidence>
<evidence type="ECO:0000313" key="2">
    <source>
        <dbReference type="EMBL" id="MBM7630938.1"/>
    </source>
</evidence>
<accession>A0ABS2P6C0</accession>
<dbReference type="Proteomes" id="UP000741863">
    <property type="component" value="Unassembled WGS sequence"/>
</dbReference>
<comment type="caution">
    <text evidence="2">The sequence shown here is derived from an EMBL/GenBank/DDBJ whole genome shotgun (WGS) entry which is preliminary data.</text>
</comment>